<protein>
    <recommendedName>
        <fullName evidence="2">Thioredoxin domain-containing protein</fullName>
    </recommendedName>
</protein>
<evidence type="ECO:0000259" key="2">
    <source>
        <dbReference type="PROSITE" id="PS51352"/>
    </source>
</evidence>
<proteinExistence type="predicted"/>
<evidence type="ECO:0000313" key="3">
    <source>
        <dbReference type="EMBL" id="OGE90325.1"/>
    </source>
</evidence>
<dbReference type="Gene3D" id="3.40.30.10">
    <property type="entry name" value="Glutaredoxin"/>
    <property type="match status" value="1"/>
</dbReference>
<name>A0A1F5PK53_9BACT</name>
<dbReference type="EMBL" id="MFEY01000007">
    <property type="protein sequence ID" value="OGE90325.1"/>
    <property type="molecule type" value="Genomic_DNA"/>
</dbReference>
<keyword evidence="1" id="KW-0472">Membrane</keyword>
<sequence>MSNFMNKQKGFSQTLVISIVVILLIGVGLVWALVQNNNKSENAMMEDKSDESIMKDDKMMDDSDTMMQKAGSYKDYSIATVEAEQKAGNKVVLFFHAPWCPFCKAANAEFISRANEIPAGVTVLKTNYDSNTELKQKYGVTYQHTFVQIDNNENQVSKWNGGDIDNLKKYLK</sequence>
<feature type="domain" description="Thioredoxin" evidence="2">
    <location>
        <begin position="34"/>
        <end position="172"/>
    </location>
</feature>
<dbReference type="CDD" id="cd02947">
    <property type="entry name" value="TRX_family"/>
    <property type="match status" value="1"/>
</dbReference>
<dbReference type="Proteomes" id="UP000177682">
    <property type="component" value="Unassembled WGS sequence"/>
</dbReference>
<organism evidence="3 4">
    <name type="scientific">Candidatus Doudnabacteria bacterium RIFCSPHIGHO2_12_FULL_48_16</name>
    <dbReference type="NCBI Taxonomy" id="1817838"/>
    <lineage>
        <taxon>Bacteria</taxon>
        <taxon>Candidatus Doudnaibacteriota</taxon>
    </lineage>
</organism>
<dbReference type="SUPFAM" id="SSF52833">
    <property type="entry name" value="Thioredoxin-like"/>
    <property type="match status" value="1"/>
</dbReference>
<keyword evidence="1" id="KW-0812">Transmembrane</keyword>
<feature type="transmembrane region" description="Helical" evidence="1">
    <location>
        <begin position="12"/>
        <end position="34"/>
    </location>
</feature>
<comment type="caution">
    <text evidence="3">The sequence shown here is derived from an EMBL/GenBank/DDBJ whole genome shotgun (WGS) entry which is preliminary data.</text>
</comment>
<dbReference type="AlphaFoldDB" id="A0A1F5PK53"/>
<dbReference type="InterPro" id="IPR013766">
    <property type="entry name" value="Thioredoxin_domain"/>
</dbReference>
<evidence type="ECO:0000256" key="1">
    <source>
        <dbReference type="SAM" id="Phobius"/>
    </source>
</evidence>
<dbReference type="PROSITE" id="PS51354">
    <property type="entry name" value="GLUTAREDOXIN_2"/>
    <property type="match status" value="1"/>
</dbReference>
<dbReference type="InterPro" id="IPR036249">
    <property type="entry name" value="Thioredoxin-like_sf"/>
</dbReference>
<dbReference type="Pfam" id="PF00085">
    <property type="entry name" value="Thioredoxin"/>
    <property type="match status" value="1"/>
</dbReference>
<gene>
    <name evidence="3" type="ORF">A3E29_04525</name>
</gene>
<dbReference type="PROSITE" id="PS51352">
    <property type="entry name" value="THIOREDOXIN_2"/>
    <property type="match status" value="1"/>
</dbReference>
<evidence type="ECO:0000313" key="4">
    <source>
        <dbReference type="Proteomes" id="UP000177682"/>
    </source>
</evidence>
<accession>A0A1F5PK53</accession>
<keyword evidence="1" id="KW-1133">Transmembrane helix</keyword>
<reference evidence="3 4" key="1">
    <citation type="journal article" date="2016" name="Nat. Commun.">
        <title>Thousands of microbial genomes shed light on interconnected biogeochemical processes in an aquifer system.</title>
        <authorList>
            <person name="Anantharaman K."/>
            <person name="Brown C.T."/>
            <person name="Hug L.A."/>
            <person name="Sharon I."/>
            <person name="Castelle C.J."/>
            <person name="Probst A.J."/>
            <person name="Thomas B.C."/>
            <person name="Singh A."/>
            <person name="Wilkins M.J."/>
            <person name="Karaoz U."/>
            <person name="Brodie E.L."/>
            <person name="Williams K.H."/>
            <person name="Hubbard S.S."/>
            <person name="Banfield J.F."/>
        </authorList>
    </citation>
    <scope>NUCLEOTIDE SEQUENCE [LARGE SCALE GENOMIC DNA]</scope>
</reference>